<dbReference type="RefSeq" id="XP_024395349.1">
    <property type="nucleotide sequence ID" value="XM_024539581.2"/>
</dbReference>
<dbReference type="GO" id="GO:0071013">
    <property type="term" value="C:catalytic step 2 spliceosome"/>
    <property type="evidence" value="ECO:0000318"/>
    <property type="project" value="GO_Central"/>
</dbReference>
<feature type="compositionally biased region" description="Basic and acidic residues" evidence="1">
    <location>
        <begin position="103"/>
        <end position="117"/>
    </location>
</feature>
<sequence>MATALAATMDNGSLVLDSAFLANGGVDDMAETLQNGGGGVSDDAGVVADEGGGDKGHVAEEKKAKEAERRRRRRSKKKKGGKKESAPTADRSEDGENADEQPEDKVVVEYVSDKPALEDADGNIDPAIQDFLRVFEKFAIPEEMFLETTKNTEPEAVQADEPKKKGSDSDESDEDDEKDKDKGLSNKKKKLQRRMKIAELKQQCMKPDVVEVWDATAADPRLLVFLKGYRNTVPVPRHWCQKRKFLQGKRGIEKQPFQLPDFIAATGIEKIRQAYIEKEDSKKLKQKQREKMQPKMGKMDIDYQVLHDAFFKYQTKPKLTHHGDLYHEGKEFEVKLREMKPGQLSQELKEALGMPDGAPPPWLINMQRYGPPPSYPHLKIPGLNAPIPEGASFGYHAGGWGKPPVDEYGRPLYGDVFGVQHVELDTFEDEPVDRTKHWGDLEEEEEEEEEDEEDEDAELGEDEMADGVSSVDTISTTPTGVETPDVIDLRKAQRKEPEKQLYQVLEEKEERAQGGTILGTSHTYVLPSGDKAAAKKGIDLLKSQRTDKVDITLRPEELEGLDDVALAAKYEEASHEATMAQGREDFSDLVAEVEKKRKRKAQEKDGKVKKQKDFKF</sequence>
<feature type="region of interest" description="Disordered" evidence="1">
    <location>
        <begin position="32"/>
        <end position="122"/>
    </location>
</feature>
<dbReference type="InterPro" id="IPR006568">
    <property type="entry name" value="PSP_pro-rich"/>
</dbReference>
<feature type="region of interest" description="Disordered" evidence="1">
    <location>
        <begin position="597"/>
        <end position="616"/>
    </location>
</feature>
<feature type="domain" description="PSP proline-rich" evidence="2">
    <location>
        <begin position="336"/>
        <end position="389"/>
    </location>
</feature>
<dbReference type="SMART" id="SM00581">
    <property type="entry name" value="PSP"/>
    <property type="match status" value="1"/>
</dbReference>
<evidence type="ECO:0000256" key="1">
    <source>
        <dbReference type="SAM" id="MobiDB-lite"/>
    </source>
</evidence>
<dbReference type="Pfam" id="PF04046">
    <property type="entry name" value="PSP"/>
    <property type="match status" value="1"/>
</dbReference>
<feature type="compositionally biased region" description="Acidic residues" evidence="1">
    <location>
        <begin position="169"/>
        <end position="178"/>
    </location>
</feature>
<dbReference type="FunCoup" id="A0A7I4AKY4">
    <property type="interactions" value="4545"/>
</dbReference>
<protein>
    <recommendedName>
        <fullName evidence="2">PSP proline-rich domain-containing protein</fullName>
    </recommendedName>
</protein>
<gene>
    <name evidence="3" type="primary">LOC112291742</name>
</gene>
<dbReference type="EMBL" id="ABEU02000014">
    <property type="status" value="NOT_ANNOTATED_CDS"/>
    <property type="molecule type" value="Genomic_DNA"/>
</dbReference>
<dbReference type="AlphaFoldDB" id="A0A7I4AKY4"/>
<evidence type="ECO:0000313" key="4">
    <source>
        <dbReference type="Proteomes" id="UP000006727"/>
    </source>
</evidence>
<reference evidence="3 4" key="2">
    <citation type="journal article" date="2018" name="Plant J.">
        <title>The Physcomitrella patens chromosome-scale assembly reveals moss genome structure and evolution.</title>
        <authorList>
            <person name="Lang D."/>
            <person name="Ullrich K.K."/>
            <person name="Murat F."/>
            <person name="Fuchs J."/>
            <person name="Jenkins J."/>
            <person name="Haas F.B."/>
            <person name="Piednoel M."/>
            <person name="Gundlach H."/>
            <person name="Van Bel M."/>
            <person name="Meyberg R."/>
            <person name="Vives C."/>
            <person name="Morata J."/>
            <person name="Symeonidi A."/>
            <person name="Hiss M."/>
            <person name="Muchero W."/>
            <person name="Kamisugi Y."/>
            <person name="Saleh O."/>
            <person name="Blanc G."/>
            <person name="Decker E.L."/>
            <person name="van Gessel N."/>
            <person name="Grimwood J."/>
            <person name="Hayes R.D."/>
            <person name="Graham S.W."/>
            <person name="Gunter L.E."/>
            <person name="McDaniel S.F."/>
            <person name="Hoernstein S.N.W."/>
            <person name="Larsson A."/>
            <person name="Li F.W."/>
            <person name="Perroud P.F."/>
            <person name="Phillips J."/>
            <person name="Ranjan P."/>
            <person name="Rokshar D.S."/>
            <person name="Rothfels C.J."/>
            <person name="Schneider L."/>
            <person name="Shu S."/>
            <person name="Stevenson D.W."/>
            <person name="Thummler F."/>
            <person name="Tillich M."/>
            <person name="Villarreal Aguilar J.C."/>
            <person name="Widiez T."/>
            <person name="Wong G.K."/>
            <person name="Wymore A."/>
            <person name="Zhang Y."/>
            <person name="Zimmer A.D."/>
            <person name="Quatrano R.S."/>
            <person name="Mayer K.F.X."/>
            <person name="Goodstein D."/>
            <person name="Casacuberta J.M."/>
            <person name="Vandepoele K."/>
            <person name="Reski R."/>
            <person name="Cuming A.C."/>
            <person name="Tuskan G.A."/>
            <person name="Maumus F."/>
            <person name="Salse J."/>
            <person name="Schmutz J."/>
            <person name="Rensing S.A."/>
        </authorList>
    </citation>
    <scope>NUCLEOTIDE SEQUENCE [LARGE SCALE GENOMIC DNA]</scope>
    <source>
        <strain evidence="3 4">cv. Gransden 2004</strain>
    </source>
</reference>
<dbReference type="Proteomes" id="UP000006727">
    <property type="component" value="Chromosome 14"/>
</dbReference>
<dbReference type="EnsemblPlants" id="Pp3c14_10510V3.2">
    <property type="protein sequence ID" value="Pp3c14_10510V3.2"/>
    <property type="gene ID" value="Pp3c14_10510"/>
</dbReference>
<accession>A0A7I4AKY4</accession>
<feature type="compositionally biased region" description="Polar residues" evidence="1">
    <location>
        <begin position="470"/>
        <end position="480"/>
    </location>
</feature>
<feature type="compositionally biased region" description="Basic and acidic residues" evidence="1">
    <location>
        <begin position="52"/>
        <end position="69"/>
    </location>
</feature>
<feature type="compositionally biased region" description="Acidic residues" evidence="1">
    <location>
        <begin position="441"/>
        <end position="465"/>
    </location>
</feature>
<name>A0A7I4AKY4_PHYPA</name>
<dbReference type="InParanoid" id="A0A7I4AKY4"/>
<dbReference type="OMA" id="MASTHTY"/>
<dbReference type="OrthoDB" id="10260794at2759"/>
<reference evidence="3" key="3">
    <citation type="submission" date="2020-12" db="UniProtKB">
        <authorList>
            <consortium name="EnsemblPlants"/>
        </authorList>
    </citation>
    <scope>IDENTIFICATION</scope>
</reference>
<dbReference type="PANTHER" id="PTHR12785">
    <property type="entry name" value="SPLICING FACTOR 3B"/>
    <property type="match status" value="1"/>
</dbReference>
<evidence type="ECO:0000259" key="2">
    <source>
        <dbReference type="SMART" id="SM00581"/>
    </source>
</evidence>
<dbReference type="KEGG" id="ppp:112291742"/>
<dbReference type="GO" id="GO:0005684">
    <property type="term" value="C:U2-type spliceosomal complex"/>
    <property type="evidence" value="ECO:0000318"/>
    <property type="project" value="GO_Central"/>
</dbReference>
<dbReference type="GeneID" id="112291742"/>
<evidence type="ECO:0000313" key="3">
    <source>
        <dbReference type="EnsemblPlants" id="Pp3c14_10510V3.2"/>
    </source>
</evidence>
<feature type="compositionally biased region" description="Basic and acidic residues" evidence="1">
    <location>
        <begin position="82"/>
        <end position="94"/>
    </location>
</feature>
<feature type="compositionally biased region" description="Basic and acidic residues" evidence="1">
    <location>
        <begin position="602"/>
        <end position="616"/>
    </location>
</feature>
<reference evidence="3 4" key="1">
    <citation type="journal article" date="2008" name="Science">
        <title>The Physcomitrella genome reveals evolutionary insights into the conquest of land by plants.</title>
        <authorList>
            <person name="Rensing S."/>
            <person name="Lang D."/>
            <person name="Zimmer A."/>
            <person name="Terry A."/>
            <person name="Salamov A."/>
            <person name="Shapiro H."/>
            <person name="Nishiyama T."/>
            <person name="Perroud P.-F."/>
            <person name="Lindquist E."/>
            <person name="Kamisugi Y."/>
            <person name="Tanahashi T."/>
            <person name="Sakakibara K."/>
            <person name="Fujita T."/>
            <person name="Oishi K."/>
            <person name="Shin-I T."/>
            <person name="Kuroki Y."/>
            <person name="Toyoda A."/>
            <person name="Suzuki Y."/>
            <person name="Hashimoto A."/>
            <person name="Yamaguchi K."/>
            <person name="Sugano A."/>
            <person name="Kohara Y."/>
            <person name="Fujiyama A."/>
            <person name="Anterola A."/>
            <person name="Aoki S."/>
            <person name="Ashton N."/>
            <person name="Barbazuk W.B."/>
            <person name="Barker E."/>
            <person name="Bennetzen J."/>
            <person name="Bezanilla M."/>
            <person name="Blankenship R."/>
            <person name="Cho S.H."/>
            <person name="Dutcher S."/>
            <person name="Estelle M."/>
            <person name="Fawcett J.A."/>
            <person name="Gundlach H."/>
            <person name="Hanada K."/>
            <person name="Heyl A."/>
            <person name="Hicks K.A."/>
            <person name="Hugh J."/>
            <person name="Lohr M."/>
            <person name="Mayer K."/>
            <person name="Melkozernov A."/>
            <person name="Murata T."/>
            <person name="Nelson D."/>
            <person name="Pils B."/>
            <person name="Prigge M."/>
            <person name="Reiss B."/>
            <person name="Renner T."/>
            <person name="Rombauts S."/>
            <person name="Rushton P."/>
            <person name="Sanderfoot A."/>
            <person name="Schween G."/>
            <person name="Shiu S.-H."/>
            <person name="Stueber K."/>
            <person name="Theodoulou F.L."/>
            <person name="Tu H."/>
            <person name="Van de Peer Y."/>
            <person name="Verrier P.J."/>
            <person name="Waters E."/>
            <person name="Wood A."/>
            <person name="Yang L."/>
            <person name="Cove D."/>
            <person name="Cuming A."/>
            <person name="Hasebe M."/>
            <person name="Lucas S."/>
            <person name="Mishler D.B."/>
            <person name="Reski R."/>
            <person name="Grigoriev I."/>
            <person name="Quatrano R.S."/>
            <person name="Boore J.L."/>
        </authorList>
    </citation>
    <scope>NUCLEOTIDE SEQUENCE [LARGE SCALE GENOMIC DNA]</scope>
    <source>
        <strain evidence="3 4">cv. Gransden 2004</strain>
    </source>
</reference>
<feature type="region of interest" description="Disordered" evidence="1">
    <location>
        <begin position="146"/>
        <end position="192"/>
    </location>
</feature>
<feature type="region of interest" description="Disordered" evidence="1">
    <location>
        <begin position="425"/>
        <end position="488"/>
    </location>
</feature>
<dbReference type="GO" id="GO:0005686">
    <property type="term" value="C:U2 snRNP"/>
    <property type="evidence" value="ECO:0000318"/>
    <property type="project" value="GO_Central"/>
</dbReference>
<keyword evidence="4" id="KW-1185">Reference proteome</keyword>
<dbReference type="GO" id="GO:0000398">
    <property type="term" value="P:mRNA splicing, via spliceosome"/>
    <property type="evidence" value="ECO:0000318"/>
    <property type="project" value="GO_Central"/>
</dbReference>
<dbReference type="InterPro" id="IPR007180">
    <property type="entry name" value="DUF382"/>
</dbReference>
<organism evidence="3 4">
    <name type="scientific">Physcomitrium patens</name>
    <name type="common">Spreading-leaved earth moss</name>
    <name type="synonym">Physcomitrella patens</name>
    <dbReference type="NCBI Taxonomy" id="3218"/>
    <lineage>
        <taxon>Eukaryota</taxon>
        <taxon>Viridiplantae</taxon>
        <taxon>Streptophyta</taxon>
        <taxon>Embryophyta</taxon>
        <taxon>Bryophyta</taxon>
        <taxon>Bryophytina</taxon>
        <taxon>Bryopsida</taxon>
        <taxon>Funariidae</taxon>
        <taxon>Funariales</taxon>
        <taxon>Funariaceae</taxon>
        <taxon>Physcomitrium</taxon>
    </lineage>
</organism>
<dbReference type="PANTHER" id="PTHR12785:SF6">
    <property type="entry name" value="SPLICING FACTOR 3B SUBUNIT 2"/>
    <property type="match status" value="1"/>
</dbReference>
<dbReference type="Pfam" id="PF04037">
    <property type="entry name" value="DUF382"/>
    <property type="match status" value="1"/>
</dbReference>
<proteinExistence type="predicted"/>
<dbReference type="InterPro" id="IPR052584">
    <property type="entry name" value="U2_snRNP_Complex_Component"/>
</dbReference>
<dbReference type="GO" id="GO:0071011">
    <property type="term" value="C:precatalytic spliceosome"/>
    <property type="evidence" value="ECO:0000318"/>
    <property type="project" value="GO_Central"/>
</dbReference>
<feature type="compositionally biased region" description="Basic residues" evidence="1">
    <location>
        <begin position="70"/>
        <end position="81"/>
    </location>
</feature>
<dbReference type="Gramene" id="Pp3c14_10510V3.2">
    <property type="protein sequence ID" value="Pp3c14_10510V3.2"/>
    <property type="gene ID" value="Pp3c14_10510"/>
</dbReference>